<feature type="transmembrane region" description="Helical" evidence="5">
    <location>
        <begin position="209"/>
        <end position="228"/>
    </location>
</feature>
<comment type="subcellular location">
    <subcellularLocation>
        <location evidence="1">Membrane</location>
    </subcellularLocation>
</comment>
<keyword evidence="8" id="KW-1185">Reference proteome</keyword>
<dbReference type="AlphaFoldDB" id="A0A8C1MC60"/>
<dbReference type="PROSITE" id="PS50262">
    <property type="entry name" value="G_PROTEIN_RECEP_F1_2"/>
    <property type="match status" value="1"/>
</dbReference>
<feature type="transmembrane region" description="Helical" evidence="5">
    <location>
        <begin position="234"/>
        <end position="254"/>
    </location>
</feature>
<dbReference type="Ensembl" id="ENSCCRT00010083383.1">
    <property type="protein sequence ID" value="ENSCCRP00010075244.1"/>
    <property type="gene ID" value="ENSCCRG00010032820.1"/>
</dbReference>
<feature type="transmembrane region" description="Helical" evidence="5">
    <location>
        <begin position="37"/>
        <end position="59"/>
    </location>
</feature>
<evidence type="ECO:0000313" key="8">
    <source>
        <dbReference type="Proteomes" id="UP000694427"/>
    </source>
</evidence>
<keyword evidence="4 5" id="KW-0472">Membrane</keyword>
<dbReference type="PANTHER" id="PTHR15573:SF0">
    <property type="entry name" value="G-PROTEIN COUPLED RECEPTOR 160-RELATED"/>
    <property type="match status" value="1"/>
</dbReference>
<dbReference type="GO" id="GO:0043235">
    <property type="term" value="C:receptor complex"/>
    <property type="evidence" value="ECO:0007669"/>
    <property type="project" value="TreeGrafter"/>
</dbReference>
<protein>
    <submittedName>
        <fullName evidence="7">G protein-coupled receptor 160</fullName>
    </submittedName>
</protein>
<name>A0A8C1MC60_CYPCA</name>
<reference evidence="7" key="2">
    <citation type="submission" date="2025-09" db="UniProtKB">
        <authorList>
            <consortium name="Ensembl"/>
        </authorList>
    </citation>
    <scope>IDENTIFICATION</scope>
</reference>
<evidence type="ECO:0000256" key="1">
    <source>
        <dbReference type="ARBA" id="ARBA00004370"/>
    </source>
</evidence>
<feature type="domain" description="G-protein coupled receptors family 1 profile" evidence="6">
    <location>
        <begin position="15"/>
        <end position="253"/>
    </location>
</feature>
<proteinExistence type="predicted"/>
<dbReference type="PANTHER" id="PTHR15573">
    <property type="entry name" value="G-PROTEIN COUPLED RECEPTOR 160-RELATED"/>
    <property type="match status" value="1"/>
</dbReference>
<evidence type="ECO:0000256" key="2">
    <source>
        <dbReference type="ARBA" id="ARBA00022692"/>
    </source>
</evidence>
<dbReference type="InterPro" id="IPR042353">
    <property type="entry name" value="GPR160"/>
</dbReference>
<accession>A0A8C1MC60</accession>
<dbReference type="Proteomes" id="UP000694427">
    <property type="component" value="Unplaced"/>
</dbReference>
<evidence type="ECO:0000256" key="4">
    <source>
        <dbReference type="ARBA" id="ARBA00023136"/>
    </source>
</evidence>
<evidence type="ECO:0000259" key="6">
    <source>
        <dbReference type="PROSITE" id="PS50262"/>
    </source>
</evidence>
<feature type="transmembrane region" description="Helical" evidence="5">
    <location>
        <begin position="6"/>
        <end position="25"/>
    </location>
</feature>
<feature type="transmembrane region" description="Helical" evidence="5">
    <location>
        <begin position="117"/>
        <end position="136"/>
    </location>
</feature>
<organism evidence="7 8">
    <name type="scientific">Cyprinus carpio</name>
    <name type="common">Common carp</name>
    <dbReference type="NCBI Taxonomy" id="7962"/>
    <lineage>
        <taxon>Eukaryota</taxon>
        <taxon>Metazoa</taxon>
        <taxon>Chordata</taxon>
        <taxon>Craniata</taxon>
        <taxon>Vertebrata</taxon>
        <taxon>Euteleostomi</taxon>
        <taxon>Actinopterygii</taxon>
        <taxon>Neopterygii</taxon>
        <taxon>Teleostei</taxon>
        <taxon>Ostariophysi</taxon>
        <taxon>Cypriniformes</taxon>
        <taxon>Cyprinidae</taxon>
        <taxon>Cyprininae</taxon>
        <taxon>Cyprinus</taxon>
    </lineage>
</organism>
<dbReference type="InterPro" id="IPR017452">
    <property type="entry name" value="GPCR_Rhodpsn_7TM"/>
</dbReference>
<feature type="transmembrane region" description="Helical" evidence="5">
    <location>
        <begin position="71"/>
        <end position="96"/>
    </location>
</feature>
<evidence type="ECO:0000256" key="3">
    <source>
        <dbReference type="ARBA" id="ARBA00022989"/>
    </source>
</evidence>
<sequence length="337" mass="39168">METSIPSLLLVLWLKSLLNWLVVVVQRHYMTRSFSGFFCISLALIDSLLSFFLVAIFYLEDFSISGWRFTRYHICLLAQIACFIYAVLHWPVFLLVGLDNFWTLSSSSTQTSWKQKLTYIAGVCLLWILAALYVFWEPDFVLFLGDFEKHQCQLFSRSPSSQVLVALLLTVTCVILYSYAPFEKWRVRVFLHSTQQSCLVCLRRAMHSFLSTWASFLVLMIISPLLQIEMHTHLQLNVIWLCFVNSFFVALALCGRSISSNSKKSDTITDGFCSWYFCFTYGADERNYGQQSNDRTQVKTKTMIHKIKIKKKTSTWFLAAAGHWRLAVWHPWASCHR</sequence>
<evidence type="ECO:0000313" key="7">
    <source>
        <dbReference type="Ensembl" id="ENSCCRP00010075244.1"/>
    </source>
</evidence>
<reference evidence="7" key="1">
    <citation type="submission" date="2025-08" db="UniProtKB">
        <authorList>
            <consortium name="Ensembl"/>
        </authorList>
    </citation>
    <scope>IDENTIFICATION</scope>
</reference>
<feature type="transmembrane region" description="Helical" evidence="5">
    <location>
        <begin position="163"/>
        <end position="182"/>
    </location>
</feature>
<keyword evidence="2 5" id="KW-0812">Transmembrane</keyword>
<keyword evidence="3 5" id="KW-1133">Transmembrane helix</keyword>
<evidence type="ECO:0000256" key="5">
    <source>
        <dbReference type="SAM" id="Phobius"/>
    </source>
</evidence>
<dbReference type="GO" id="GO:0005886">
    <property type="term" value="C:plasma membrane"/>
    <property type="evidence" value="ECO:0007669"/>
    <property type="project" value="TreeGrafter"/>
</dbReference>